<evidence type="ECO:0000256" key="1">
    <source>
        <dbReference type="SAM" id="MobiDB-lite"/>
    </source>
</evidence>
<dbReference type="Pfam" id="PF06697">
    <property type="entry name" value="DUF1191"/>
    <property type="match status" value="1"/>
</dbReference>
<organism evidence="3 4">
    <name type="scientific">Malus domestica</name>
    <name type="common">Apple</name>
    <name type="synonym">Pyrus malus</name>
    <dbReference type="NCBI Taxonomy" id="3750"/>
    <lineage>
        <taxon>Eukaryota</taxon>
        <taxon>Viridiplantae</taxon>
        <taxon>Streptophyta</taxon>
        <taxon>Embryophyta</taxon>
        <taxon>Tracheophyta</taxon>
        <taxon>Spermatophyta</taxon>
        <taxon>Magnoliopsida</taxon>
        <taxon>eudicotyledons</taxon>
        <taxon>Gunneridae</taxon>
        <taxon>Pentapetalae</taxon>
        <taxon>rosids</taxon>
        <taxon>fabids</taxon>
        <taxon>Rosales</taxon>
        <taxon>Rosaceae</taxon>
        <taxon>Amygdaloideae</taxon>
        <taxon>Maleae</taxon>
        <taxon>Malus</taxon>
    </lineage>
</organism>
<dbReference type="Gene3D" id="1.20.5.930">
    <property type="entry name" value="Bicelle-embedded integrin alpha(iib) transmembrane segment"/>
    <property type="match status" value="1"/>
</dbReference>
<dbReference type="STRING" id="3750.A0A498IFP9"/>
<name>A0A498IFP9_MALDO</name>
<comment type="caution">
    <text evidence="3">The sequence shown here is derived from an EMBL/GenBank/DDBJ whole genome shotgun (WGS) entry which is preliminary data.</text>
</comment>
<dbReference type="AlphaFoldDB" id="A0A498IFP9"/>
<dbReference type="GO" id="GO:0016020">
    <property type="term" value="C:membrane"/>
    <property type="evidence" value="ECO:0007669"/>
    <property type="project" value="TreeGrafter"/>
</dbReference>
<evidence type="ECO:0000256" key="2">
    <source>
        <dbReference type="SAM" id="Phobius"/>
    </source>
</evidence>
<keyword evidence="4" id="KW-1185">Reference proteome</keyword>
<feature type="transmembrane region" description="Helical" evidence="2">
    <location>
        <begin position="391"/>
        <end position="414"/>
    </location>
</feature>
<dbReference type="Proteomes" id="UP000290289">
    <property type="component" value="Chromosome 12"/>
</dbReference>
<reference evidence="3 4" key="1">
    <citation type="submission" date="2018-10" db="EMBL/GenBank/DDBJ databases">
        <title>A high-quality apple genome assembly.</title>
        <authorList>
            <person name="Hu J."/>
        </authorList>
    </citation>
    <scope>NUCLEOTIDE SEQUENCE [LARGE SCALE GENOMIC DNA]</scope>
    <source>
        <strain evidence="4">cv. HFTH1</strain>
        <tissue evidence="3">Young leaf</tissue>
    </source>
</reference>
<protein>
    <submittedName>
        <fullName evidence="3">Uncharacterized protein</fullName>
    </submittedName>
</protein>
<dbReference type="PANTHER" id="PTHR33512">
    <property type="entry name" value="PROTEIN, PUTATIVE (DUF1191)-RELATED"/>
    <property type="match status" value="1"/>
</dbReference>
<keyword evidence="2" id="KW-1133">Transmembrane helix</keyword>
<gene>
    <name evidence="3" type="ORF">DVH24_036381</name>
</gene>
<proteinExistence type="predicted"/>
<keyword evidence="2" id="KW-0472">Membrane</keyword>
<accession>A0A498IFP9</accession>
<dbReference type="PANTHER" id="PTHR33512:SF14">
    <property type="entry name" value="EXPRESSED PROTEIN"/>
    <property type="match status" value="1"/>
</dbReference>
<evidence type="ECO:0000313" key="4">
    <source>
        <dbReference type="Proteomes" id="UP000290289"/>
    </source>
</evidence>
<dbReference type="EMBL" id="RDQH01000338">
    <property type="protein sequence ID" value="RXH82040.1"/>
    <property type="molecule type" value="Genomic_DNA"/>
</dbReference>
<evidence type="ECO:0000313" key="3">
    <source>
        <dbReference type="EMBL" id="RXH82040.1"/>
    </source>
</evidence>
<feature type="region of interest" description="Disordered" evidence="1">
    <location>
        <begin position="359"/>
        <end position="383"/>
    </location>
</feature>
<keyword evidence="2" id="KW-0812">Transmembrane</keyword>
<dbReference type="InterPro" id="IPR010605">
    <property type="entry name" value="DUF1191"/>
</dbReference>
<sequence>MVPNKIYRLPGIQFPSFFSPIPELDSAAVKPQLNLSLRWSVGFGQKCRSVSGPIKALILSPPICISGCMLFFHSAVKKPRKLRRKPTKIRQDLGLCAETQKSSAANRRKDQEVFWVHIVIWVLRFDQVGFEWHCAEFQDFEASMGLLLRSLAMLFIVICFSWLPDVSAQSSGGSARGLDALLQDYAYRAFVHPKTGVIFNGSVPLNLTGIQIAAMRLRSGSLYRRGVNMYKEFEIPKGVTERPYVERLVLVYQNLGNWSMVYYPLQGYSYLAPLIGLLAYDASNLSAKNLPELDIRASGDPIMIKFQDVKPTPAGTVARCVLFDLDGSINFSNVESGNMCSAVQQGHFSIAVKSIAPSPAPVSPSPTPAGESPNVAPVPSGRRKKKSNSKVWIIVGSVLGGLALLALLSFIVLWGKKYRERKNLQRMETAADVGEALQMTSVGDAKAPAATFTRTQPTIETEYVP</sequence>